<gene>
    <name evidence="1" type="ORF">PQO03_15790</name>
</gene>
<dbReference type="RefSeq" id="WP_274154156.1">
    <property type="nucleotide sequence ID" value="NZ_CP117812.1"/>
</dbReference>
<dbReference type="Proteomes" id="UP001214250">
    <property type="component" value="Chromosome 2"/>
</dbReference>
<accession>A0ABY7W4X1</accession>
<dbReference type="EMBL" id="CP117812">
    <property type="protein sequence ID" value="WDE99298.1"/>
    <property type="molecule type" value="Genomic_DNA"/>
</dbReference>
<name>A0ABY7W4X1_9BACT</name>
<keyword evidence="2" id="KW-1185">Reference proteome</keyword>
<evidence type="ECO:0000313" key="1">
    <source>
        <dbReference type="EMBL" id="WDE99298.1"/>
    </source>
</evidence>
<reference evidence="1 2" key="1">
    <citation type="submission" date="2023-02" db="EMBL/GenBank/DDBJ databases">
        <title>Genome sequence of Lentisphaera profundi SAORIC-696.</title>
        <authorList>
            <person name="Kim e."/>
            <person name="Cho J.-C."/>
            <person name="Choi A."/>
            <person name="Kang I."/>
        </authorList>
    </citation>
    <scope>NUCLEOTIDE SEQUENCE [LARGE SCALE GENOMIC DNA]</scope>
    <source>
        <strain evidence="1 2">SAORIC-696</strain>
    </source>
</reference>
<evidence type="ECO:0000313" key="2">
    <source>
        <dbReference type="Proteomes" id="UP001214250"/>
    </source>
</evidence>
<protein>
    <submittedName>
        <fullName evidence="1">Uncharacterized protein</fullName>
    </submittedName>
</protein>
<organism evidence="1 2">
    <name type="scientific">Lentisphaera profundi</name>
    <dbReference type="NCBI Taxonomy" id="1658616"/>
    <lineage>
        <taxon>Bacteria</taxon>
        <taxon>Pseudomonadati</taxon>
        <taxon>Lentisphaerota</taxon>
        <taxon>Lentisphaeria</taxon>
        <taxon>Lentisphaerales</taxon>
        <taxon>Lentisphaeraceae</taxon>
        <taxon>Lentisphaera</taxon>
    </lineage>
</organism>
<sequence>MAVFSLNAPDLDFDQCFSNHQRTQVWPFSFEINGELWEHSKDEILSLPQEQLIEGLVNPLEESSLSSLSQLSDEQFQEFLKSSLEYFIGLADKGLKYIVLKACFKDEITHTHHDVQSRIVLFFNYILEHEKRLSYYFPVSLNTLEHSPELCKGIWYLYQLISSPRIKFRLTIPFPYDLSRFNKLNRLFAFEIKQLRLLLPVGFNSDSLFSMIRQLKELNYSGKMIFSADEPKLSNIEYLIEEVENLYKK</sequence>
<proteinExistence type="predicted"/>